<name>A0A8H4ED44_9EURO</name>
<sequence>MEGACQCEGANKDFPAGSVMRKFEKATFPIAGRLYRLKKILWERYNIDYHQRRAMFEAEESETKDPVVVKFFLEADPFMREEERGKRTMKNNAAELFRNECEMWRTLSDTGYTPKFYGKREMHQDLTFENPGGYLWILVLEDFPTFSLADAPQFLNADELPRIENQLLDMAVKFNKHGLDYVGVSFLKFDPEKRRVYVTDIEYFRETEVRNDPLAAKQSAAHWVSVVMDALRAGVEEIRGALGVTVTETWSMKIGSLEDMIRLSYYLADYAVQLQLQHDPEAQPLWSSCNTEKEVVYSRAVSALQSRLLCPLAYLAFFLESYADTRDAARETGRPDDLHHSLEEQQSILQRPPFTTTEVLLSTHHCMHLLCPSVRHMMNPEFPPSSTGSWVSILLTTSTLERILDFFIAAADDQSAEAQHAHARNVQSHPHTRAQHAHTRNVSSTWTKRREFLLRMRKDWEEYLASVGGHQMAAAADEQALVAPPDLRQVWFEAAEREMYRRGVITHRGEDPVHVLHGSYIRLHCEFCDDQY</sequence>
<proteinExistence type="predicted"/>
<gene>
    <name evidence="1" type="ORF">CNMCM6805_005304</name>
</gene>
<evidence type="ECO:0000313" key="1">
    <source>
        <dbReference type="EMBL" id="KAF4225990.1"/>
    </source>
</evidence>
<keyword evidence="2" id="KW-1185">Reference proteome</keyword>
<dbReference type="EMBL" id="JAAAPX010000294">
    <property type="protein sequence ID" value="KAF4225990.1"/>
    <property type="molecule type" value="Genomic_DNA"/>
</dbReference>
<protein>
    <submittedName>
        <fullName evidence="1">Uncharacterized protein</fullName>
    </submittedName>
</protein>
<evidence type="ECO:0000313" key="2">
    <source>
        <dbReference type="Proteomes" id="UP000653565"/>
    </source>
</evidence>
<accession>A0A8H4ED44</accession>
<organism evidence="1 2">
    <name type="scientific">Aspergillus fumigatiaffinis</name>
    <dbReference type="NCBI Taxonomy" id="340414"/>
    <lineage>
        <taxon>Eukaryota</taxon>
        <taxon>Fungi</taxon>
        <taxon>Dikarya</taxon>
        <taxon>Ascomycota</taxon>
        <taxon>Pezizomycotina</taxon>
        <taxon>Eurotiomycetes</taxon>
        <taxon>Eurotiomycetidae</taxon>
        <taxon>Eurotiales</taxon>
        <taxon>Aspergillaceae</taxon>
        <taxon>Aspergillus</taxon>
        <taxon>Aspergillus subgen. Fumigati</taxon>
    </lineage>
</organism>
<comment type="caution">
    <text evidence="1">The sequence shown here is derived from an EMBL/GenBank/DDBJ whole genome shotgun (WGS) entry which is preliminary data.</text>
</comment>
<reference evidence="1" key="1">
    <citation type="journal article" date="2020" name="bioRxiv">
        <title>Genomic and phenotypic heterogeneity of clinical isolates of the human pathogens Aspergillus fumigatus, Aspergillus lentulus and Aspergillus fumigatiaffinis.</title>
        <authorList>
            <person name="dos Santos R.A.C."/>
            <person name="Steenwyk J.L."/>
            <person name="Rivero-Menendez O."/>
            <person name="Mead M.E."/>
            <person name="Silva L.P."/>
            <person name="Bastos R.W."/>
            <person name="Alastruey-Izquierdo A."/>
            <person name="Goldman G.H."/>
            <person name="Rokas A."/>
        </authorList>
    </citation>
    <scope>NUCLEOTIDE SEQUENCE</scope>
    <source>
        <strain evidence="1">CNM-CM6805</strain>
    </source>
</reference>
<dbReference type="Proteomes" id="UP000653565">
    <property type="component" value="Unassembled WGS sequence"/>
</dbReference>
<dbReference type="AlphaFoldDB" id="A0A8H4ED44"/>
<dbReference type="OrthoDB" id="4441617at2759"/>
<reference evidence="1" key="2">
    <citation type="submission" date="2020-04" db="EMBL/GenBank/DDBJ databases">
        <authorList>
            <person name="Santos R.A.C."/>
            <person name="Steenwyk J.L."/>
            <person name="Rivero-Menendez O."/>
            <person name="Mead M.E."/>
            <person name="Silva L.P."/>
            <person name="Bastos R.W."/>
            <person name="Alastruey-Izquierdo A."/>
            <person name="Goldman G.H."/>
            <person name="Rokas A."/>
        </authorList>
    </citation>
    <scope>NUCLEOTIDE SEQUENCE</scope>
    <source>
        <strain evidence="1">CNM-CM6805</strain>
    </source>
</reference>